<dbReference type="AlphaFoldDB" id="A0A1G5ZJX1"/>
<dbReference type="STRING" id="1165689.SAMN02927914_05272"/>
<gene>
    <name evidence="1" type="ORF">SAMN02927914_05272</name>
</gene>
<dbReference type="OrthoDB" id="8085126at2"/>
<dbReference type="EMBL" id="FMXM01000021">
    <property type="protein sequence ID" value="SDA94892.1"/>
    <property type="molecule type" value="Genomic_DNA"/>
</dbReference>
<evidence type="ECO:0000313" key="1">
    <source>
        <dbReference type="EMBL" id="SDA94892.1"/>
    </source>
</evidence>
<name>A0A1G5ZJX1_9HYPH</name>
<reference evidence="1 2" key="1">
    <citation type="submission" date="2016-10" db="EMBL/GenBank/DDBJ databases">
        <authorList>
            <person name="de Groot N.N."/>
        </authorList>
    </citation>
    <scope>NUCLEOTIDE SEQUENCE [LARGE SCALE GENOMIC DNA]</scope>
    <source>
        <strain evidence="1 2">CGMCC 1.12097</strain>
    </source>
</reference>
<dbReference type="RefSeq" id="WP_143019513.1">
    <property type="nucleotide sequence ID" value="NZ_FMXM01000021.1"/>
</dbReference>
<evidence type="ECO:0008006" key="3">
    <source>
        <dbReference type="Google" id="ProtNLM"/>
    </source>
</evidence>
<protein>
    <recommendedName>
        <fullName evidence="3">DUF1127 domain-containing protein</fullName>
    </recommendedName>
</protein>
<evidence type="ECO:0000313" key="2">
    <source>
        <dbReference type="Proteomes" id="UP000198588"/>
    </source>
</evidence>
<organism evidence="1 2">
    <name type="scientific">Mesorhizobium qingshengii</name>
    <dbReference type="NCBI Taxonomy" id="1165689"/>
    <lineage>
        <taxon>Bacteria</taxon>
        <taxon>Pseudomonadati</taxon>
        <taxon>Pseudomonadota</taxon>
        <taxon>Alphaproteobacteria</taxon>
        <taxon>Hyphomicrobiales</taxon>
        <taxon>Phyllobacteriaceae</taxon>
        <taxon>Mesorhizobium</taxon>
    </lineage>
</organism>
<dbReference type="Proteomes" id="UP000198588">
    <property type="component" value="Unassembled WGS sequence"/>
</dbReference>
<accession>A0A1G5ZJX1</accession>
<sequence>MALPIIHRSNKGNMTMSVLRIAPEFIVDQPATGRSFALAIAIYRRGLRALARIIRIRGDRAWFEDLPDYLLRDIGIDRSEISSVIRSGSKDGRDRLWI</sequence>
<proteinExistence type="predicted"/>